<keyword evidence="4 12" id="KW-0732">Signal</keyword>
<organism evidence="14">
    <name type="scientific">Lutzomyia longipalpis</name>
    <name type="common">Sand fly</name>
    <dbReference type="NCBI Taxonomy" id="7200"/>
    <lineage>
        <taxon>Eukaryota</taxon>
        <taxon>Metazoa</taxon>
        <taxon>Ecdysozoa</taxon>
        <taxon>Arthropoda</taxon>
        <taxon>Hexapoda</taxon>
        <taxon>Insecta</taxon>
        <taxon>Pterygota</taxon>
        <taxon>Neoptera</taxon>
        <taxon>Endopterygota</taxon>
        <taxon>Diptera</taxon>
        <taxon>Nematocera</taxon>
        <taxon>Psychodoidea</taxon>
        <taxon>Psychodidae</taxon>
        <taxon>Lutzomyia</taxon>
        <taxon>Lutzomyia</taxon>
    </lineage>
</organism>
<evidence type="ECO:0000313" key="14">
    <source>
        <dbReference type="EMBL" id="MBC1175848.1"/>
    </source>
</evidence>
<feature type="transmembrane region" description="Helical" evidence="11">
    <location>
        <begin position="506"/>
        <end position="528"/>
    </location>
</feature>
<keyword evidence="9" id="KW-0807">Transducer</keyword>
<sequence>MHLLGLVVLTLATVSVAGGKGPPPPVNIRKCCRLGEHLEKTQKCAAGASLKWVPRVWLIARNQLHQPVGEAPRHFRILENTQPDTCQEPEFIYGENKFVIFSNGSLFLDDRNLVVPTETYCVERDSALVCLPAHYRTFHHNQPYLAHPPVVARKCCGPSGAWSQLNSTCVFLDNRTLLQNFPFANSTHVELRYGFPECKNNDIAIADHFRLENFMEETGMLILESGKQFHSTGFCLEHTLDEINTYVSVFTCSEHFSHPKTAPVPNNDIRFPLYAAGLFISVVFLLATLLASFLVPSNHHVLHWRCQTHYVACLLVGDLLLAITQISGNSIIGPACTIIAISMHFFFLAAFFWLNTMCFNIWWTFRDFRPTTLERSQELCRLRLYEVYAWGVPLLFSGVAAILDNLPDSTDDAFLRPRFGEKKCWFYGDVEMLTYFYGPIGVLLFVNIILFASTARQLTCGLWKRDDVKSTTERAALGRVCLKLVVVMGVTWIADVISWAVGGPNYLWYVTDFINALQGVFIFIVVGCQPQVWAAVKRICGTKSNRSVMNTTNGPQHSSSSHGLPSMGDTVTNNTFTNNTSTTNKVPMETVC</sequence>
<evidence type="ECO:0000256" key="6">
    <source>
        <dbReference type="ARBA" id="ARBA00023040"/>
    </source>
</evidence>
<accession>A0A7G3AVA5</accession>
<name>A0A7G3AVA5_LUTLO</name>
<feature type="domain" description="G-protein coupled receptors family 2 profile 2" evidence="13">
    <location>
        <begin position="270"/>
        <end position="530"/>
    </location>
</feature>
<dbReference type="InterPro" id="IPR017981">
    <property type="entry name" value="GPCR_2-like_7TM"/>
</dbReference>
<keyword evidence="5 11" id="KW-1133">Transmembrane helix</keyword>
<feature type="transmembrane region" description="Helical" evidence="11">
    <location>
        <begin position="384"/>
        <end position="403"/>
    </location>
</feature>
<dbReference type="GO" id="GO:0016020">
    <property type="term" value="C:membrane"/>
    <property type="evidence" value="ECO:0007669"/>
    <property type="project" value="UniProtKB-SubCell"/>
</dbReference>
<dbReference type="PROSITE" id="PS50261">
    <property type="entry name" value="G_PROTEIN_RECEP_F2_4"/>
    <property type="match status" value="1"/>
</dbReference>
<keyword evidence="6" id="KW-0297">G-protein coupled receptor</keyword>
<protein>
    <submittedName>
        <fullName evidence="14">Putative g-protein coupled receptor mth-like 1 isoform x2</fullName>
    </submittedName>
</protein>
<dbReference type="VEuPathDB" id="VectorBase:LLONM1_010324"/>
<feature type="region of interest" description="Disordered" evidence="10">
    <location>
        <begin position="547"/>
        <end position="569"/>
    </location>
</feature>
<dbReference type="CDD" id="cd15039">
    <property type="entry name" value="7tmB3_Methuselah-like"/>
    <property type="match status" value="1"/>
</dbReference>
<dbReference type="InterPro" id="IPR023311">
    <property type="entry name" value="Methusela_ecto_dom_2"/>
</dbReference>
<evidence type="ECO:0000256" key="12">
    <source>
        <dbReference type="SAM" id="SignalP"/>
    </source>
</evidence>
<evidence type="ECO:0000256" key="2">
    <source>
        <dbReference type="ARBA" id="ARBA00008979"/>
    </source>
</evidence>
<evidence type="ECO:0000256" key="3">
    <source>
        <dbReference type="ARBA" id="ARBA00022692"/>
    </source>
</evidence>
<dbReference type="Pfam" id="PF00002">
    <property type="entry name" value="7tm_2"/>
    <property type="match status" value="1"/>
</dbReference>
<evidence type="ECO:0000256" key="4">
    <source>
        <dbReference type="ARBA" id="ARBA00022729"/>
    </source>
</evidence>
<keyword evidence="7 11" id="KW-0472">Membrane</keyword>
<evidence type="ECO:0000256" key="5">
    <source>
        <dbReference type="ARBA" id="ARBA00022989"/>
    </source>
</evidence>
<feature type="transmembrane region" description="Helical" evidence="11">
    <location>
        <begin position="308"/>
        <end position="326"/>
    </location>
</feature>
<dbReference type="EMBL" id="GITU01007145">
    <property type="protein sequence ID" value="MBC1175848.1"/>
    <property type="molecule type" value="Transcribed_RNA"/>
</dbReference>
<dbReference type="InterPro" id="IPR000832">
    <property type="entry name" value="GPCR_2_secretin-like"/>
</dbReference>
<feature type="transmembrane region" description="Helical" evidence="11">
    <location>
        <begin position="435"/>
        <end position="455"/>
    </location>
</feature>
<evidence type="ECO:0000256" key="7">
    <source>
        <dbReference type="ARBA" id="ARBA00023136"/>
    </source>
</evidence>
<evidence type="ECO:0000259" key="13">
    <source>
        <dbReference type="PROSITE" id="PS50261"/>
    </source>
</evidence>
<dbReference type="PANTHER" id="PTHR46953:SF1">
    <property type="entry name" value="G-PROTEIN COUPLED RECEPTOR MTH-LIKE 1-RELATED"/>
    <property type="match status" value="1"/>
</dbReference>
<feature type="chain" id="PRO_5028839304" evidence="12">
    <location>
        <begin position="20"/>
        <end position="592"/>
    </location>
</feature>
<feature type="transmembrane region" description="Helical" evidence="11">
    <location>
        <begin position="338"/>
        <end position="363"/>
    </location>
</feature>
<dbReference type="InterPro" id="IPR052808">
    <property type="entry name" value="GPCR_Mth-like"/>
</dbReference>
<dbReference type="PANTHER" id="PTHR46953">
    <property type="entry name" value="G-PROTEIN COUPLED RECEPTOR MTH-LIKE 1-RELATED"/>
    <property type="match status" value="1"/>
</dbReference>
<keyword evidence="3 11" id="KW-0812">Transmembrane</keyword>
<feature type="compositionally biased region" description="Polar residues" evidence="10">
    <location>
        <begin position="547"/>
        <end position="563"/>
    </location>
</feature>
<dbReference type="Gene3D" id="2.170.180.11">
    <property type="entry name" value="Methuselah ectodomain, domain 2"/>
    <property type="match status" value="1"/>
</dbReference>
<comment type="similarity">
    <text evidence="2">Belongs to the G-protein coupled receptor 2 family. Mth subfamily.</text>
</comment>
<keyword evidence="8 14" id="KW-0675">Receptor</keyword>
<evidence type="ECO:0000256" key="10">
    <source>
        <dbReference type="SAM" id="MobiDB-lite"/>
    </source>
</evidence>
<feature type="transmembrane region" description="Helical" evidence="11">
    <location>
        <begin position="476"/>
        <end position="494"/>
    </location>
</feature>
<dbReference type="GO" id="GO:0007166">
    <property type="term" value="P:cell surface receptor signaling pathway"/>
    <property type="evidence" value="ECO:0007669"/>
    <property type="project" value="InterPro"/>
</dbReference>
<dbReference type="Gene3D" id="1.20.1070.10">
    <property type="entry name" value="Rhodopsin 7-helix transmembrane proteins"/>
    <property type="match status" value="1"/>
</dbReference>
<feature type="transmembrane region" description="Helical" evidence="11">
    <location>
        <begin position="273"/>
        <end position="296"/>
    </location>
</feature>
<reference evidence="14" key="1">
    <citation type="journal article" date="2020" name="BMC">
        <title>Leishmania infection induces a limited differential gene expression in the sand fly midgut.</title>
        <authorList>
            <person name="Coutinho-Abreu I.V."/>
            <person name="Serafim T.D."/>
            <person name="Meneses C."/>
            <person name="Kamhawi S."/>
            <person name="Oliveira F."/>
            <person name="Valenzuela J.G."/>
        </authorList>
    </citation>
    <scope>NUCLEOTIDE SEQUENCE</scope>
    <source>
        <strain evidence="14">Jacobina</strain>
        <tissue evidence="14">Midgut</tissue>
    </source>
</reference>
<evidence type="ECO:0000256" key="9">
    <source>
        <dbReference type="ARBA" id="ARBA00023224"/>
    </source>
</evidence>
<feature type="signal peptide" evidence="12">
    <location>
        <begin position="1"/>
        <end position="19"/>
    </location>
</feature>
<evidence type="ECO:0000256" key="1">
    <source>
        <dbReference type="ARBA" id="ARBA00004141"/>
    </source>
</evidence>
<evidence type="ECO:0000256" key="8">
    <source>
        <dbReference type="ARBA" id="ARBA00023170"/>
    </source>
</evidence>
<dbReference type="AlphaFoldDB" id="A0A7G3AVA5"/>
<dbReference type="GO" id="GO:0004930">
    <property type="term" value="F:G protein-coupled receptor activity"/>
    <property type="evidence" value="ECO:0007669"/>
    <property type="project" value="UniProtKB-KW"/>
</dbReference>
<evidence type="ECO:0000256" key="11">
    <source>
        <dbReference type="SAM" id="Phobius"/>
    </source>
</evidence>
<comment type="subcellular location">
    <subcellularLocation>
        <location evidence="1">Membrane</location>
        <topology evidence="1">Multi-pass membrane protein</topology>
    </subcellularLocation>
</comment>
<proteinExistence type="inferred from homology"/>